<dbReference type="EMBL" id="JAGINW010000001">
    <property type="protein sequence ID" value="MBP2320986.1"/>
    <property type="molecule type" value="Genomic_DNA"/>
</dbReference>
<evidence type="ECO:0000313" key="5">
    <source>
        <dbReference type="EMBL" id="MBP2320986.1"/>
    </source>
</evidence>
<proteinExistence type="predicted"/>
<dbReference type="Gene3D" id="1.10.10.10">
    <property type="entry name" value="Winged helix-like DNA-binding domain superfamily/Winged helix DNA-binding domain"/>
    <property type="match status" value="1"/>
</dbReference>
<keyword evidence="1" id="KW-0805">Transcription regulation</keyword>
<dbReference type="Proteomes" id="UP001519332">
    <property type="component" value="Unassembled WGS sequence"/>
</dbReference>
<dbReference type="InterPro" id="IPR029016">
    <property type="entry name" value="GAF-like_dom_sf"/>
</dbReference>
<dbReference type="InterPro" id="IPR003018">
    <property type="entry name" value="GAF"/>
</dbReference>
<dbReference type="RefSeq" id="WP_209635563.1">
    <property type="nucleotide sequence ID" value="NZ_JAGINW010000001.1"/>
</dbReference>
<accession>A0ABS4T981</accession>
<gene>
    <name evidence="5" type="ORF">JOF56_001371</name>
</gene>
<dbReference type="SMART" id="SM00862">
    <property type="entry name" value="Trans_reg_C"/>
    <property type="match status" value="1"/>
</dbReference>
<sequence length="483" mass="52564">MTDPGSYAYLVSQLRDGVLPAGSPAKAIRALVSASWQRSLAASVDPEHGEPPVVYAENEIADLREDHPLAAVLPTLRAMLVSIADEAEHVMIIADAGGHLLWREGSAKVRHRADKVLLTEGTRWTEEAIGTNAMGTALAMDSPVVIHATEHLVHTYHPWTCAAAPVHDPDTGAMLGVIDVTGPMSTMHPSTLALVSTAAQLAESQLQVMMTVRNERFRLRNLRHLAGLRGEPGALISSSGRVVAAESCTGIPSRVDISGERGTLWLPDGREATLEPLAEGYLLRLSSGTSRRRQQLLSLPFLGANETAVLLDGREIPLTLRHAEILTLLALNPKGMTAEQLALTLYGESGNPVTARAEIHRLRTQLGASVVSTKPYRLEAEVDADFINVRKPLRERKVREAVALWRGPLLPRSNAPGIIAERELTLTHLRRLVIERGDPDTLWTYVRAAPDQEALEALARSLPGTDPRRGWVESQLRLCLTDD</sequence>
<evidence type="ECO:0000256" key="2">
    <source>
        <dbReference type="ARBA" id="ARBA00023125"/>
    </source>
</evidence>
<dbReference type="InterPro" id="IPR036388">
    <property type="entry name" value="WH-like_DNA-bd_sf"/>
</dbReference>
<dbReference type="Gene3D" id="3.30.450.40">
    <property type="match status" value="1"/>
</dbReference>
<feature type="domain" description="OmpR/PhoB-type" evidence="4">
    <location>
        <begin position="313"/>
        <end position="378"/>
    </location>
</feature>
<evidence type="ECO:0000256" key="3">
    <source>
        <dbReference type="ARBA" id="ARBA00023163"/>
    </source>
</evidence>
<evidence type="ECO:0000313" key="6">
    <source>
        <dbReference type="Proteomes" id="UP001519332"/>
    </source>
</evidence>
<organism evidence="5 6">
    <name type="scientific">Kibdelosporangium banguiense</name>
    <dbReference type="NCBI Taxonomy" id="1365924"/>
    <lineage>
        <taxon>Bacteria</taxon>
        <taxon>Bacillati</taxon>
        <taxon>Actinomycetota</taxon>
        <taxon>Actinomycetes</taxon>
        <taxon>Pseudonocardiales</taxon>
        <taxon>Pseudonocardiaceae</taxon>
        <taxon>Kibdelosporangium</taxon>
    </lineage>
</organism>
<protein>
    <recommendedName>
        <fullName evidence="4">OmpR/PhoB-type domain-containing protein</fullName>
    </recommendedName>
</protein>
<keyword evidence="6" id="KW-1185">Reference proteome</keyword>
<comment type="caution">
    <text evidence="5">The sequence shown here is derived from an EMBL/GenBank/DDBJ whole genome shotgun (WGS) entry which is preliminary data.</text>
</comment>
<dbReference type="Pfam" id="PF01590">
    <property type="entry name" value="GAF"/>
    <property type="match status" value="1"/>
</dbReference>
<name>A0ABS4T981_9PSEU</name>
<keyword evidence="3" id="KW-0804">Transcription</keyword>
<keyword evidence="2" id="KW-0238">DNA-binding</keyword>
<evidence type="ECO:0000256" key="1">
    <source>
        <dbReference type="ARBA" id="ARBA00023015"/>
    </source>
</evidence>
<evidence type="ECO:0000259" key="4">
    <source>
        <dbReference type="SMART" id="SM00862"/>
    </source>
</evidence>
<dbReference type="InterPro" id="IPR001867">
    <property type="entry name" value="OmpR/PhoB-type_DNA-bd"/>
</dbReference>
<reference evidence="5 6" key="1">
    <citation type="submission" date="2021-03" db="EMBL/GenBank/DDBJ databases">
        <title>Sequencing the genomes of 1000 actinobacteria strains.</title>
        <authorList>
            <person name="Klenk H.-P."/>
        </authorList>
    </citation>
    <scope>NUCLEOTIDE SEQUENCE [LARGE SCALE GENOMIC DNA]</scope>
    <source>
        <strain evidence="5 6">DSM 46670</strain>
    </source>
</reference>